<evidence type="ECO:0000313" key="5">
    <source>
        <dbReference type="Proteomes" id="UP000306753"/>
    </source>
</evidence>
<comment type="caution">
    <text evidence="4">The sequence shown here is derived from an EMBL/GenBank/DDBJ whole genome shotgun (WGS) entry which is preliminary data.</text>
</comment>
<dbReference type="EMBL" id="QLAG01000009">
    <property type="protein sequence ID" value="TLX63802.1"/>
    <property type="molecule type" value="Genomic_DNA"/>
</dbReference>
<dbReference type="Pfam" id="PF13464">
    <property type="entry name" value="RodZ_C"/>
    <property type="match status" value="1"/>
</dbReference>
<accession>A0A5R9QG55</accession>
<dbReference type="PANTHER" id="PTHR34475">
    <property type="match status" value="1"/>
</dbReference>
<dbReference type="CDD" id="cd00093">
    <property type="entry name" value="HTH_XRE"/>
    <property type="match status" value="1"/>
</dbReference>
<keyword evidence="5" id="KW-1185">Reference proteome</keyword>
<dbReference type="SUPFAM" id="SSF47413">
    <property type="entry name" value="lambda repressor-like DNA-binding domains"/>
    <property type="match status" value="1"/>
</dbReference>
<evidence type="ECO:0000313" key="4">
    <source>
        <dbReference type="EMBL" id="TLX63802.1"/>
    </source>
</evidence>
<evidence type="ECO:0000259" key="3">
    <source>
        <dbReference type="PROSITE" id="PS50943"/>
    </source>
</evidence>
<dbReference type="InterPro" id="IPR001387">
    <property type="entry name" value="Cro/C1-type_HTH"/>
</dbReference>
<name>A0A5R9QG55_9GAMM</name>
<gene>
    <name evidence="4" type="ORF">DN820_08860</name>
</gene>
<feature type="transmembrane region" description="Helical" evidence="2">
    <location>
        <begin position="113"/>
        <end position="133"/>
    </location>
</feature>
<dbReference type="SMART" id="SM00530">
    <property type="entry name" value="HTH_XRE"/>
    <property type="match status" value="1"/>
</dbReference>
<feature type="compositionally biased region" description="Low complexity" evidence="1">
    <location>
        <begin position="220"/>
        <end position="260"/>
    </location>
</feature>
<evidence type="ECO:0000256" key="1">
    <source>
        <dbReference type="SAM" id="MobiDB-lite"/>
    </source>
</evidence>
<organism evidence="4 5">
    <name type="scientific">Stutzerimonas nosocomialis</name>
    <dbReference type="NCBI Taxonomy" id="1056496"/>
    <lineage>
        <taxon>Bacteria</taxon>
        <taxon>Pseudomonadati</taxon>
        <taxon>Pseudomonadota</taxon>
        <taxon>Gammaproteobacteria</taxon>
        <taxon>Pseudomonadales</taxon>
        <taxon>Pseudomonadaceae</taxon>
        <taxon>Stutzerimonas</taxon>
    </lineage>
</organism>
<dbReference type="Pfam" id="PF13413">
    <property type="entry name" value="HTH_25"/>
    <property type="match status" value="1"/>
</dbReference>
<dbReference type="Proteomes" id="UP000306753">
    <property type="component" value="Unassembled WGS sequence"/>
</dbReference>
<keyword evidence="2" id="KW-0812">Transmembrane</keyword>
<dbReference type="AlphaFoldDB" id="A0A5R9QG55"/>
<dbReference type="InterPro" id="IPR010982">
    <property type="entry name" value="Lambda_DNA-bd_dom_sf"/>
</dbReference>
<dbReference type="GO" id="GO:0003677">
    <property type="term" value="F:DNA binding"/>
    <property type="evidence" value="ECO:0007669"/>
    <property type="project" value="InterPro"/>
</dbReference>
<proteinExistence type="predicted"/>
<dbReference type="RefSeq" id="WP_138411492.1">
    <property type="nucleotide sequence ID" value="NZ_QLAG01000009.1"/>
</dbReference>
<dbReference type="Gene3D" id="1.10.260.40">
    <property type="entry name" value="lambda repressor-like DNA-binding domains"/>
    <property type="match status" value="1"/>
</dbReference>
<protein>
    <submittedName>
        <fullName evidence="4">DUF4115 domain-containing protein</fullName>
    </submittedName>
</protein>
<evidence type="ECO:0000256" key="2">
    <source>
        <dbReference type="SAM" id="Phobius"/>
    </source>
</evidence>
<sequence>MKVSQPEAVVPAAGNPGETLRQAREARGWSVAAVASQLNLSERLIGQIEAGDFSQAPGHTFARGYVRAYAKLVGLDQTQLVGEFDRYTGTDASGSSVHALGRIEEPVRMSHNVLRFFSFVLLLVLIGAGFMWWQDQSSRNTGSPTSSSLEHIEVEGADGTTQIHVFDEPEDQAVVAGRQGEEISLPPLIDPQPGVEGEPPAELDQGSEAAEGVASEPDMAAAPEQTPPDTDAAAPAPSQGEPAAPAAAPEAPVAASEAPAPAVAAGEGQLELSFTADCWTRVIDADGRVLVSALIRAGTTRTVTGRAPLDVHLGYARGAQVSYNGESVNLASYMRGETARFKVGQ</sequence>
<dbReference type="InterPro" id="IPR025194">
    <property type="entry name" value="RodZ-like_C"/>
</dbReference>
<feature type="domain" description="HTH cro/C1-type" evidence="3">
    <location>
        <begin position="20"/>
        <end position="51"/>
    </location>
</feature>
<reference evidence="4 5" key="1">
    <citation type="journal article" date="2017" name="Eur. J. Clin. Microbiol. Infect. Dis.">
        <title>Uncommonly isolated clinical Pseudomonas: identification and phylogenetic assignation.</title>
        <authorList>
            <person name="Mulet M."/>
            <person name="Gomila M."/>
            <person name="Ramirez A."/>
            <person name="Cardew S."/>
            <person name="Moore E.R."/>
            <person name="Lalucat J."/>
            <person name="Garcia-Valdes E."/>
        </authorList>
    </citation>
    <scope>NUCLEOTIDE SEQUENCE [LARGE SCALE GENOMIC DNA]</scope>
    <source>
        <strain evidence="4 5">SD129</strain>
    </source>
</reference>
<keyword evidence="2" id="KW-0472">Membrane</keyword>
<dbReference type="PANTHER" id="PTHR34475:SF1">
    <property type="entry name" value="CYTOSKELETON PROTEIN RODZ"/>
    <property type="match status" value="1"/>
</dbReference>
<dbReference type="PROSITE" id="PS50943">
    <property type="entry name" value="HTH_CROC1"/>
    <property type="match status" value="1"/>
</dbReference>
<dbReference type="InterPro" id="IPR050400">
    <property type="entry name" value="Bact_Cytoskel_RodZ"/>
</dbReference>
<feature type="region of interest" description="Disordered" evidence="1">
    <location>
        <begin position="184"/>
        <end position="260"/>
    </location>
</feature>
<keyword evidence="2" id="KW-1133">Transmembrane helix</keyword>